<dbReference type="PROSITE" id="PS00175">
    <property type="entry name" value="PG_MUTASE"/>
    <property type="match status" value="1"/>
</dbReference>
<accession>A0ABW1J6Q3</accession>
<evidence type="ECO:0000313" key="1">
    <source>
        <dbReference type="EMBL" id="MFC5996551.1"/>
    </source>
</evidence>
<dbReference type="InterPro" id="IPR029033">
    <property type="entry name" value="His_PPase_superfam"/>
</dbReference>
<keyword evidence="2" id="KW-1185">Reference proteome</keyword>
<protein>
    <submittedName>
        <fullName evidence="1">Histidine phosphatase family protein</fullName>
    </submittedName>
</protein>
<proteinExistence type="predicted"/>
<dbReference type="InterPro" id="IPR013078">
    <property type="entry name" value="His_Pase_superF_clade-1"/>
</dbReference>
<gene>
    <name evidence="1" type="ORF">ACFQE5_20295</name>
</gene>
<organism evidence="1 2">
    <name type="scientific">Pseudonocardia hispaniensis</name>
    <dbReference type="NCBI Taxonomy" id="904933"/>
    <lineage>
        <taxon>Bacteria</taxon>
        <taxon>Bacillati</taxon>
        <taxon>Actinomycetota</taxon>
        <taxon>Actinomycetes</taxon>
        <taxon>Pseudonocardiales</taxon>
        <taxon>Pseudonocardiaceae</taxon>
        <taxon>Pseudonocardia</taxon>
    </lineage>
</organism>
<dbReference type="Pfam" id="PF00300">
    <property type="entry name" value="His_Phos_1"/>
    <property type="match status" value="1"/>
</dbReference>
<evidence type="ECO:0000313" key="2">
    <source>
        <dbReference type="Proteomes" id="UP001596302"/>
    </source>
</evidence>
<dbReference type="SMART" id="SM00855">
    <property type="entry name" value="PGAM"/>
    <property type="match status" value="1"/>
</dbReference>
<dbReference type="InterPro" id="IPR001345">
    <property type="entry name" value="PG/BPGM_mutase_AS"/>
</dbReference>
<sequence>MLILVRHGQTEANARGLLLGRADPPLNATGLRQARALAAALPPAARIVSSPLTRARHTAAVLKGAASDVTDAEGVEVDERWIELDYGDLDGRPASALDERSWQRWRQDPDFVPAGGESLAAVCARVREACAELVADAARGDVVVVSHVSPIKAAVTWALGVGDEVGWRMFLADAAVCRIDTSGSAPRLLAFNEACPRLPDLGLLGGESTRGSEGGPG</sequence>
<dbReference type="CDD" id="cd07067">
    <property type="entry name" value="HP_PGM_like"/>
    <property type="match status" value="1"/>
</dbReference>
<comment type="caution">
    <text evidence="1">The sequence shown here is derived from an EMBL/GenBank/DDBJ whole genome shotgun (WGS) entry which is preliminary data.</text>
</comment>
<dbReference type="RefSeq" id="WP_379587294.1">
    <property type="nucleotide sequence ID" value="NZ_JBHSQW010000044.1"/>
</dbReference>
<dbReference type="Gene3D" id="3.40.50.1240">
    <property type="entry name" value="Phosphoglycerate mutase-like"/>
    <property type="match status" value="1"/>
</dbReference>
<dbReference type="PANTHER" id="PTHR48100:SF62">
    <property type="entry name" value="GLUCOSYL-3-PHOSPHOGLYCERATE PHOSPHATASE"/>
    <property type="match status" value="1"/>
</dbReference>
<name>A0ABW1J6Q3_9PSEU</name>
<dbReference type="PANTHER" id="PTHR48100">
    <property type="entry name" value="BROAD-SPECIFICITY PHOSPHATASE YOR283W-RELATED"/>
    <property type="match status" value="1"/>
</dbReference>
<reference evidence="2" key="1">
    <citation type="journal article" date="2019" name="Int. J. Syst. Evol. Microbiol.">
        <title>The Global Catalogue of Microorganisms (GCM) 10K type strain sequencing project: providing services to taxonomists for standard genome sequencing and annotation.</title>
        <authorList>
            <consortium name="The Broad Institute Genomics Platform"/>
            <consortium name="The Broad Institute Genome Sequencing Center for Infectious Disease"/>
            <person name="Wu L."/>
            <person name="Ma J."/>
        </authorList>
    </citation>
    <scope>NUCLEOTIDE SEQUENCE [LARGE SCALE GENOMIC DNA]</scope>
    <source>
        <strain evidence="2">CCM 8391</strain>
    </source>
</reference>
<dbReference type="InterPro" id="IPR050275">
    <property type="entry name" value="PGM_Phosphatase"/>
</dbReference>
<dbReference type="SUPFAM" id="SSF53254">
    <property type="entry name" value="Phosphoglycerate mutase-like"/>
    <property type="match status" value="1"/>
</dbReference>
<dbReference type="Proteomes" id="UP001596302">
    <property type="component" value="Unassembled WGS sequence"/>
</dbReference>
<dbReference type="EMBL" id="JBHSQW010000044">
    <property type="protein sequence ID" value="MFC5996551.1"/>
    <property type="molecule type" value="Genomic_DNA"/>
</dbReference>